<reference evidence="3" key="1">
    <citation type="submission" date="2017-09" db="EMBL/GenBank/DDBJ databases">
        <title>Depth-based differentiation of microbial function through sediment-hosted aquifers and enrichment of novel symbionts in the deep terrestrial subsurface.</title>
        <authorList>
            <person name="Probst A.J."/>
            <person name="Ladd B."/>
            <person name="Jarett J.K."/>
            <person name="Geller-Mcgrath D.E."/>
            <person name="Sieber C.M.K."/>
            <person name="Emerson J.B."/>
            <person name="Anantharaman K."/>
            <person name="Thomas B.C."/>
            <person name="Malmstrom R."/>
            <person name="Stieglmeier M."/>
            <person name="Klingl A."/>
            <person name="Woyke T."/>
            <person name="Ryan C.M."/>
            <person name="Banfield J.F."/>
        </authorList>
    </citation>
    <scope>NUCLEOTIDE SEQUENCE [LARGE SCALE GENOMIC DNA]</scope>
</reference>
<comment type="caution">
    <text evidence="2">The sequence shown here is derived from an EMBL/GenBank/DDBJ whole genome shotgun (WGS) entry which is preliminary data.</text>
</comment>
<dbReference type="Pfam" id="PF18895">
    <property type="entry name" value="T4SS_pilin"/>
    <property type="match status" value="1"/>
</dbReference>
<dbReference type="AlphaFoldDB" id="A0A2H0WTI9"/>
<sequence>MLSKTSRLIAEVEPTINLIYPIFGDVKPPVSSIPEDPLVAIPKLVGTGINLFLLLAGVMVLIYLLWGAYDWIVSGGNKEAIVKAQNKIMNAVIGIVVVVAAITIFTVVTGNILGIINFSDGWKFNIPHL</sequence>
<dbReference type="Proteomes" id="UP000231198">
    <property type="component" value="Unassembled WGS sequence"/>
</dbReference>
<accession>A0A2H0WTI9</accession>
<keyword evidence="1" id="KW-0472">Membrane</keyword>
<keyword evidence="1" id="KW-1133">Transmembrane helix</keyword>
<dbReference type="EMBL" id="PEZG01000023">
    <property type="protein sequence ID" value="PIS15935.1"/>
    <property type="molecule type" value="Genomic_DNA"/>
</dbReference>
<protein>
    <submittedName>
        <fullName evidence="2">Uncharacterized protein</fullName>
    </submittedName>
</protein>
<gene>
    <name evidence="2" type="ORF">COT62_01070</name>
</gene>
<evidence type="ECO:0000313" key="2">
    <source>
        <dbReference type="EMBL" id="PIS15935.1"/>
    </source>
</evidence>
<evidence type="ECO:0000256" key="1">
    <source>
        <dbReference type="SAM" id="Phobius"/>
    </source>
</evidence>
<organism evidence="2 3">
    <name type="scientific">Candidatus Roizmanbacteria bacterium CG09_land_8_20_14_0_10_41_9</name>
    <dbReference type="NCBI Taxonomy" id="1974850"/>
    <lineage>
        <taxon>Bacteria</taxon>
        <taxon>Candidatus Roizmaniibacteriota</taxon>
    </lineage>
</organism>
<dbReference type="InterPro" id="IPR043993">
    <property type="entry name" value="T4SS_pilin"/>
</dbReference>
<feature type="transmembrane region" description="Helical" evidence="1">
    <location>
        <begin position="89"/>
        <end position="116"/>
    </location>
</feature>
<proteinExistence type="predicted"/>
<name>A0A2H0WTI9_9BACT</name>
<evidence type="ECO:0000313" key="3">
    <source>
        <dbReference type="Proteomes" id="UP000231198"/>
    </source>
</evidence>
<keyword evidence="1" id="KW-0812">Transmembrane</keyword>
<feature type="transmembrane region" description="Helical" evidence="1">
    <location>
        <begin position="51"/>
        <end position="69"/>
    </location>
</feature>